<evidence type="ECO:0000256" key="6">
    <source>
        <dbReference type="ARBA" id="ARBA00023002"/>
    </source>
</evidence>
<proteinExistence type="inferred from homology"/>
<feature type="region of interest" description="Disordered" evidence="15">
    <location>
        <begin position="1"/>
        <end position="27"/>
    </location>
</feature>
<keyword evidence="8" id="KW-0443">Lipid metabolism</keyword>
<keyword evidence="11" id="KW-0456">Lyase</keyword>
<dbReference type="eggNOG" id="COG1024">
    <property type="taxonomic scope" value="Bacteria"/>
</dbReference>
<dbReference type="CDD" id="cd06558">
    <property type="entry name" value="crotonase-like"/>
    <property type="match status" value="1"/>
</dbReference>
<evidence type="ECO:0000256" key="3">
    <source>
        <dbReference type="ARBA" id="ARBA00008750"/>
    </source>
</evidence>
<evidence type="ECO:0000256" key="15">
    <source>
        <dbReference type="SAM" id="MobiDB-lite"/>
    </source>
</evidence>
<dbReference type="FunFam" id="3.40.50.720:FF:000009">
    <property type="entry name" value="Fatty oxidation complex, alpha subunit"/>
    <property type="match status" value="1"/>
</dbReference>
<dbReference type="SUPFAM" id="SSF48179">
    <property type="entry name" value="6-phosphogluconate dehydrogenase C-terminal domain-like"/>
    <property type="match status" value="2"/>
</dbReference>
<dbReference type="Gene3D" id="3.40.50.720">
    <property type="entry name" value="NAD(P)-binding Rossmann-like Domain"/>
    <property type="match status" value="1"/>
</dbReference>
<dbReference type="Gene3D" id="3.90.226.10">
    <property type="entry name" value="2-enoyl-CoA Hydratase, Chain A, domain 1"/>
    <property type="match status" value="1"/>
</dbReference>
<organism evidence="18 19">
    <name type="scientific">Thauera linaloolentis (strain DSM 12138 / JCM 21573 / CCUG 41526 / CIP 105981 / IAM 15112 / NBRC 102519 / 47Lol)</name>
    <dbReference type="NCBI Taxonomy" id="1123367"/>
    <lineage>
        <taxon>Bacteria</taxon>
        <taxon>Pseudomonadati</taxon>
        <taxon>Pseudomonadota</taxon>
        <taxon>Betaproteobacteria</taxon>
        <taxon>Rhodocyclales</taxon>
        <taxon>Zoogloeaceae</taxon>
        <taxon>Thauera</taxon>
    </lineage>
</organism>
<evidence type="ECO:0000256" key="14">
    <source>
        <dbReference type="RuleBase" id="RU003707"/>
    </source>
</evidence>
<evidence type="ECO:0000313" key="18">
    <source>
        <dbReference type="EMBL" id="ENO87353.1"/>
    </source>
</evidence>
<evidence type="ECO:0000256" key="12">
    <source>
        <dbReference type="ARBA" id="ARBA00023268"/>
    </source>
</evidence>
<dbReference type="Pfam" id="PF00378">
    <property type="entry name" value="ECH_1"/>
    <property type="match status" value="1"/>
</dbReference>
<dbReference type="EMBL" id="AMXE01000039">
    <property type="protein sequence ID" value="ENO87353.1"/>
    <property type="molecule type" value="Genomic_DNA"/>
</dbReference>
<accession>N6YZ07</accession>
<evidence type="ECO:0000256" key="1">
    <source>
        <dbReference type="ARBA" id="ARBA00004275"/>
    </source>
</evidence>
<protein>
    <submittedName>
        <fullName evidence="18">Enoyl-CoA hydratase/3-hydroxyacyl-CoA dehydrogenase</fullName>
    </submittedName>
</protein>
<evidence type="ECO:0000256" key="4">
    <source>
        <dbReference type="ARBA" id="ARBA00022832"/>
    </source>
</evidence>
<evidence type="ECO:0000259" key="16">
    <source>
        <dbReference type="Pfam" id="PF00725"/>
    </source>
</evidence>
<dbReference type="SUPFAM" id="SSF51735">
    <property type="entry name" value="NAD(P)-binding Rossmann-fold domains"/>
    <property type="match status" value="1"/>
</dbReference>
<dbReference type="Pfam" id="PF02737">
    <property type="entry name" value="3HCDH_N"/>
    <property type="match status" value="1"/>
</dbReference>
<dbReference type="GO" id="GO:0070403">
    <property type="term" value="F:NAD+ binding"/>
    <property type="evidence" value="ECO:0007669"/>
    <property type="project" value="InterPro"/>
</dbReference>
<dbReference type="GO" id="GO:0016853">
    <property type="term" value="F:isomerase activity"/>
    <property type="evidence" value="ECO:0007669"/>
    <property type="project" value="UniProtKB-KW"/>
</dbReference>
<dbReference type="SUPFAM" id="SSF52096">
    <property type="entry name" value="ClpP/crotonase"/>
    <property type="match status" value="1"/>
</dbReference>
<feature type="domain" description="3-hydroxyacyl-CoA dehydrogenase C-terminal" evidence="16">
    <location>
        <begin position="669"/>
        <end position="756"/>
    </location>
</feature>
<dbReference type="InterPro" id="IPR036291">
    <property type="entry name" value="NAD(P)-bd_dom_sf"/>
</dbReference>
<keyword evidence="12" id="KW-0511">Multifunctional enzyme</keyword>
<dbReference type="AlphaFoldDB" id="N6YZ07"/>
<feature type="domain" description="3-hydroxyacyl-CoA dehydrogenase NAD binding" evidence="17">
    <location>
        <begin position="359"/>
        <end position="534"/>
    </location>
</feature>
<keyword evidence="10" id="KW-0413">Isomerase</keyword>
<dbReference type="eggNOG" id="COG1250">
    <property type="taxonomic scope" value="Bacteria"/>
</dbReference>
<evidence type="ECO:0000256" key="2">
    <source>
        <dbReference type="ARBA" id="ARBA00005005"/>
    </source>
</evidence>
<dbReference type="PANTHER" id="PTHR23309:SF51">
    <property type="entry name" value="3-HYDROXYACYL-COA DEHYDROGENASE-RELATED"/>
    <property type="match status" value="1"/>
</dbReference>
<keyword evidence="5" id="KW-0442">Lipid degradation</keyword>
<dbReference type="STRING" id="1123367.GCA_000621305_00271"/>
<keyword evidence="9" id="KW-0576">Peroxisome</keyword>
<dbReference type="InterPro" id="IPR018376">
    <property type="entry name" value="Enoyl-CoA_hyd/isom_CS"/>
</dbReference>
<dbReference type="Proteomes" id="UP000013232">
    <property type="component" value="Unassembled WGS sequence"/>
</dbReference>
<comment type="pathway">
    <text evidence="2">Lipid metabolism; fatty acid beta-oxidation.</text>
</comment>
<evidence type="ECO:0000256" key="11">
    <source>
        <dbReference type="ARBA" id="ARBA00023239"/>
    </source>
</evidence>
<evidence type="ECO:0000259" key="17">
    <source>
        <dbReference type="Pfam" id="PF02737"/>
    </source>
</evidence>
<dbReference type="Pfam" id="PF00725">
    <property type="entry name" value="3HCDH"/>
    <property type="match status" value="2"/>
</dbReference>
<keyword evidence="19" id="KW-1185">Reference proteome</keyword>
<dbReference type="InterPro" id="IPR008927">
    <property type="entry name" value="6-PGluconate_DH-like_C_sf"/>
</dbReference>
<comment type="subcellular location">
    <subcellularLocation>
        <location evidence="1">Peroxisome</location>
    </subcellularLocation>
</comment>
<evidence type="ECO:0000256" key="9">
    <source>
        <dbReference type="ARBA" id="ARBA00023140"/>
    </source>
</evidence>
<gene>
    <name evidence="18" type="ORF">C666_11190</name>
</gene>
<evidence type="ECO:0000256" key="7">
    <source>
        <dbReference type="ARBA" id="ARBA00023027"/>
    </source>
</evidence>
<dbReference type="GO" id="GO:0006635">
    <property type="term" value="P:fatty acid beta-oxidation"/>
    <property type="evidence" value="ECO:0007669"/>
    <property type="project" value="UniProtKB-UniPathway"/>
</dbReference>
<dbReference type="GO" id="GO:0003857">
    <property type="term" value="F:(3S)-3-hydroxyacyl-CoA dehydrogenase (NAD+) activity"/>
    <property type="evidence" value="ECO:0007669"/>
    <property type="project" value="UniProtKB-EC"/>
</dbReference>
<name>N6YZ07_THAL4</name>
<dbReference type="InterPro" id="IPR006108">
    <property type="entry name" value="3HC_DH_C"/>
</dbReference>
<dbReference type="UniPathway" id="UPA00659"/>
<feature type="domain" description="3-hydroxyacyl-CoA dehydrogenase C-terminal" evidence="16">
    <location>
        <begin position="539"/>
        <end position="634"/>
    </location>
</feature>
<keyword evidence="7" id="KW-0520">NAD</keyword>
<evidence type="ECO:0000256" key="5">
    <source>
        <dbReference type="ARBA" id="ARBA00022963"/>
    </source>
</evidence>
<dbReference type="PANTHER" id="PTHR23309">
    <property type="entry name" value="3-HYDROXYACYL-COA DEHYROGENASE"/>
    <property type="match status" value="1"/>
</dbReference>
<evidence type="ECO:0000313" key="19">
    <source>
        <dbReference type="Proteomes" id="UP000013232"/>
    </source>
</evidence>
<evidence type="ECO:0000256" key="10">
    <source>
        <dbReference type="ARBA" id="ARBA00023235"/>
    </source>
</evidence>
<keyword evidence="4" id="KW-0276">Fatty acid metabolism</keyword>
<dbReference type="InterPro" id="IPR006176">
    <property type="entry name" value="3-OHacyl-CoA_DH_NAD-bd"/>
</dbReference>
<comment type="similarity">
    <text evidence="3">In the N-terminal section; belongs to the enoyl-CoA hydratase/isomerase family.</text>
</comment>
<dbReference type="InterPro" id="IPR029045">
    <property type="entry name" value="ClpP/crotonase-like_dom_sf"/>
</dbReference>
<dbReference type="PROSITE" id="PS00166">
    <property type="entry name" value="ENOYL_COA_HYDRATASE"/>
    <property type="match status" value="1"/>
</dbReference>
<sequence>MRGLDDTEAPRSAQAGVPERGETMNDKAIVDEEGKRMRDAMNDSVTLERAGRIGLIRIDHPPVNALAGPVRTGLRTAVDRLAAEAVPGGTAAGGLAAVVVYAAGRTFVAGGDIAEFDDPDYDITHLLDTLARLEGLALPVVAALHGSVLGGGLEIAMACHYRVAQAGTRLGQPEVRLGLLPGAGGTQRLPRLVGAGRALEMMLDGQPIGTDEALRLGLIDAVTDGDPRTAALAYAENLLAQGAGPRRSAERPVMVTAGAGAGNEAAAAATEVADFFARRRTALAARAAVYPALPRIVDAVEAGCTQGFAAGLAVETQAFQACLRAPQSQAMRALFFAEREAAKLPGLPADVALRPIRRVGVVGAGTMGGGIAMNFANAGIPVVLVDTSAEALARGLDIVRRNYQASAARGKLDVAEVERRMACLHGTLALADLGDCDLVIEAVFENMALKLQVCAQLGEVCRPGAIIATNTSTLDMDALARASGRAGDFVGMHFFSPANVMRLLEVVRGAHTAPEVLATVVRLARTIGKVAVVSGVCYGFIGNRMLESYLRESEFLLLEGASPARIDAAIQSLGLPMGPCRMLDMAGLDVAAKVVIEHLKAGGLPPDPSYRAAVQRMFALGRFGQKTGAGYYRYDGRTPLPDPEVADICRALAAEHGIAQRDDIGDDEIIERCLYPLINEGARILEEGIAYRPGDIDVVWTCGYGFPDHRGGPMHMADRLGAAHIVRRLEHYARQRGNPHGYWDRSALLARLAEHGGRLADFRGA</sequence>
<evidence type="ECO:0000256" key="8">
    <source>
        <dbReference type="ARBA" id="ARBA00023098"/>
    </source>
</evidence>
<dbReference type="RefSeq" id="WP_004338597.1">
    <property type="nucleotide sequence ID" value="NZ_AMXE01000039.1"/>
</dbReference>
<dbReference type="GO" id="GO:0004300">
    <property type="term" value="F:enoyl-CoA hydratase activity"/>
    <property type="evidence" value="ECO:0007669"/>
    <property type="project" value="UniProtKB-ARBA"/>
</dbReference>
<comment type="caution">
    <text evidence="18">The sequence shown here is derived from an EMBL/GenBank/DDBJ whole genome shotgun (WGS) entry which is preliminary data.</text>
</comment>
<dbReference type="InterPro" id="IPR001753">
    <property type="entry name" value="Enoyl-CoA_hydra/iso"/>
</dbReference>
<dbReference type="Gene3D" id="1.10.1040.50">
    <property type="match status" value="1"/>
</dbReference>
<comment type="similarity">
    <text evidence="14">Belongs to the enoyl-CoA hydratase/isomerase family.</text>
</comment>
<comment type="catalytic activity">
    <reaction evidence="13">
        <text>a (3S)-3-hydroxyacyl-CoA + NAD(+) = a 3-oxoacyl-CoA + NADH + H(+)</text>
        <dbReference type="Rhea" id="RHEA:22432"/>
        <dbReference type="ChEBI" id="CHEBI:15378"/>
        <dbReference type="ChEBI" id="CHEBI:57318"/>
        <dbReference type="ChEBI" id="CHEBI:57540"/>
        <dbReference type="ChEBI" id="CHEBI:57945"/>
        <dbReference type="ChEBI" id="CHEBI:90726"/>
        <dbReference type="EC" id="1.1.1.35"/>
    </reaction>
</comment>
<dbReference type="FunFam" id="1.10.1040.50:FF:000006">
    <property type="entry name" value="Peroxisomal bifunctional enzyme"/>
    <property type="match status" value="1"/>
</dbReference>
<keyword evidence="6" id="KW-0560">Oxidoreductase</keyword>
<evidence type="ECO:0000256" key="13">
    <source>
        <dbReference type="ARBA" id="ARBA00049556"/>
    </source>
</evidence>
<reference evidence="18 19" key="1">
    <citation type="submission" date="2012-09" db="EMBL/GenBank/DDBJ databases">
        <title>Draft Genome Sequences of 6 Strains from Genus Thauera.</title>
        <authorList>
            <person name="Liu B."/>
            <person name="Shapleigh J.P."/>
            <person name="Frostegard A.H."/>
        </authorList>
    </citation>
    <scope>NUCLEOTIDE SEQUENCE [LARGE SCALE GENOMIC DNA]</scope>
    <source>
        <strain evidence="19">47Lol / DSM 12138</strain>
    </source>
</reference>